<dbReference type="SUPFAM" id="SSF53187">
    <property type="entry name" value="Zn-dependent exopeptidases"/>
    <property type="match status" value="1"/>
</dbReference>
<dbReference type="GO" id="GO:0006508">
    <property type="term" value="P:proteolysis"/>
    <property type="evidence" value="ECO:0007669"/>
    <property type="project" value="UniProtKB-KW"/>
</dbReference>
<evidence type="ECO:0008006" key="7">
    <source>
        <dbReference type="Google" id="ProtNLM"/>
    </source>
</evidence>
<dbReference type="Pfam" id="PF01546">
    <property type="entry name" value="Peptidase_M20"/>
    <property type="match status" value="1"/>
</dbReference>
<dbReference type="Gene3D" id="3.30.70.360">
    <property type="match status" value="1"/>
</dbReference>
<evidence type="ECO:0000313" key="4">
    <source>
        <dbReference type="EMBL" id="ERL83703.1"/>
    </source>
</evidence>
<dbReference type="GO" id="GO:0046872">
    <property type="term" value="F:metal ion binding"/>
    <property type="evidence" value="ECO:0007669"/>
    <property type="project" value="UniProtKB-KW"/>
</dbReference>
<dbReference type="Proteomes" id="UP000030742">
    <property type="component" value="Unassembled WGS sequence"/>
</dbReference>
<keyword evidence="3" id="KW-0378">Hydrolase</keyword>
<accession>U4TUU2</accession>
<evidence type="ECO:0000256" key="3">
    <source>
        <dbReference type="ARBA" id="ARBA00022801"/>
    </source>
</evidence>
<dbReference type="PANTHER" id="PTHR43270">
    <property type="entry name" value="BETA-ALA-HIS DIPEPTIDASE"/>
    <property type="match status" value="1"/>
</dbReference>
<dbReference type="Gene3D" id="3.40.630.10">
    <property type="entry name" value="Zn peptidases"/>
    <property type="match status" value="1"/>
</dbReference>
<dbReference type="EMBL" id="KB630588">
    <property type="protein sequence ID" value="ERL83703.1"/>
    <property type="molecule type" value="Genomic_DNA"/>
</dbReference>
<dbReference type="OrthoDB" id="7832001at2759"/>
<evidence type="ECO:0000313" key="5">
    <source>
        <dbReference type="EMBL" id="ERL94337.1"/>
    </source>
</evidence>
<sequence>MVYPHTYRTEHSETITTNAVYGEYYAAKTSKKINIEPDLLLILQYVDSNRLQFLDDLAEIVKFKSVSGKLQYRDDVDRMISFTEEWLKKLQMKYECFNIGHYLLDGKKVPIPSVILASLGNCIDKKTVCVYLHLDVPEPDLADWTTNPWTLTNKNNVFFGNGTACGKGKCLCPLMMWFHVIQAFQKSDMPLPVNVKFIIEFMNHENSLGLSAFLPTRVQDFFAGIYNVILCESEWIGGKHPCLIYGCVGMIHFEIAITQSEDSKVDIKEDMKAIVNSLVDDKEQILIKHFGEYVEQITPDEEKVYENIKDFDADEIRDSLPDFKKPWDQVKLLMSFWRLPSIHVHENLECVCDKKDFSKIKKVVTLKLVPRQVVDKVEKLVKAHVKSVVKENNIKNTVTCETLDSKRPWFENFRLPCYNAARRAVIQIYKEDPNMIRESRARKAVTVLDRVLEKNIVMLPLACRGSNPGEANENISSRNYYEGTKVIAAYMFQTSYIKDAAV</sequence>
<dbReference type="AlphaFoldDB" id="U4TUU2"/>
<dbReference type="STRING" id="77166.U4TUU2"/>
<reference evidence="4 6" key="1">
    <citation type="journal article" date="2013" name="Genome Biol.">
        <title>Draft genome of the mountain pine beetle, Dendroctonus ponderosae Hopkins, a major forest pest.</title>
        <authorList>
            <person name="Keeling C.I."/>
            <person name="Yuen M.M."/>
            <person name="Liao N.Y."/>
            <person name="Docking T.R."/>
            <person name="Chan S.K."/>
            <person name="Taylor G.A."/>
            <person name="Palmquist D.L."/>
            <person name="Jackman S.D."/>
            <person name="Nguyen A."/>
            <person name="Li M."/>
            <person name="Henderson H."/>
            <person name="Janes J.K."/>
            <person name="Zhao Y."/>
            <person name="Pandoh P."/>
            <person name="Moore R."/>
            <person name="Sperling F.A."/>
            <person name="Huber D.P."/>
            <person name="Birol I."/>
            <person name="Jones S.J."/>
            <person name="Bohlmann J."/>
        </authorList>
    </citation>
    <scope>NUCLEOTIDE SEQUENCE</scope>
</reference>
<dbReference type="InterPro" id="IPR051458">
    <property type="entry name" value="Cyt/Met_Dipeptidase"/>
</dbReference>
<gene>
    <name evidence="4" type="ORF">D910_00899</name>
    <name evidence="5" type="ORF">D910_11618</name>
</gene>
<dbReference type="PANTHER" id="PTHR43270:SF4">
    <property type="entry name" value="CARNOSINE DIPEPTIDASE 2, ISOFORM A"/>
    <property type="match status" value="1"/>
</dbReference>
<dbReference type="GO" id="GO:0008233">
    <property type="term" value="F:peptidase activity"/>
    <property type="evidence" value="ECO:0007669"/>
    <property type="project" value="UniProtKB-KW"/>
</dbReference>
<protein>
    <recommendedName>
        <fullName evidence="7">Peptidase M20 dimerisation domain-containing protein</fullName>
    </recommendedName>
</protein>
<proteinExistence type="predicted"/>
<keyword evidence="2" id="KW-0479">Metal-binding</keyword>
<organism evidence="4 6">
    <name type="scientific">Dendroctonus ponderosae</name>
    <name type="common">Mountain pine beetle</name>
    <dbReference type="NCBI Taxonomy" id="77166"/>
    <lineage>
        <taxon>Eukaryota</taxon>
        <taxon>Metazoa</taxon>
        <taxon>Ecdysozoa</taxon>
        <taxon>Arthropoda</taxon>
        <taxon>Hexapoda</taxon>
        <taxon>Insecta</taxon>
        <taxon>Pterygota</taxon>
        <taxon>Neoptera</taxon>
        <taxon>Endopterygota</taxon>
        <taxon>Coleoptera</taxon>
        <taxon>Polyphaga</taxon>
        <taxon>Cucujiformia</taxon>
        <taxon>Curculionidae</taxon>
        <taxon>Scolytinae</taxon>
        <taxon>Dendroctonus</taxon>
    </lineage>
</organism>
<dbReference type="InterPro" id="IPR002933">
    <property type="entry name" value="Peptidase_M20"/>
</dbReference>
<evidence type="ECO:0000256" key="2">
    <source>
        <dbReference type="ARBA" id="ARBA00022723"/>
    </source>
</evidence>
<name>U4TUU2_DENPD</name>
<dbReference type="EMBL" id="KB632386">
    <property type="protein sequence ID" value="ERL94337.1"/>
    <property type="molecule type" value="Genomic_DNA"/>
</dbReference>
<keyword evidence="1" id="KW-0645">Protease</keyword>
<evidence type="ECO:0000313" key="6">
    <source>
        <dbReference type="Proteomes" id="UP000030742"/>
    </source>
</evidence>
<evidence type="ECO:0000256" key="1">
    <source>
        <dbReference type="ARBA" id="ARBA00022670"/>
    </source>
</evidence>